<evidence type="ECO:0000256" key="1">
    <source>
        <dbReference type="ARBA" id="ARBA00022603"/>
    </source>
</evidence>
<organism evidence="5 6">
    <name type="scientific">Phaseolus angularis</name>
    <name type="common">Azuki bean</name>
    <name type="synonym">Vigna angularis</name>
    <dbReference type="NCBI Taxonomy" id="3914"/>
    <lineage>
        <taxon>Eukaryota</taxon>
        <taxon>Viridiplantae</taxon>
        <taxon>Streptophyta</taxon>
        <taxon>Embryophyta</taxon>
        <taxon>Tracheophyta</taxon>
        <taxon>Spermatophyta</taxon>
        <taxon>Magnoliopsida</taxon>
        <taxon>eudicotyledons</taxon>
        <taxon>Gunneridae</taxon>
        <taxon>Pentapetalae</taxon>
        <taxon>rosids</taxon>
        <taxon>fabids</taxon>
        <taxon>Fabales</taxon>
        <taxon>Fabaceae</taxon>
        <taxon>Papilionoideae</taxon>
        <taxon>50 kb inversion clade</taxon>
        <taxon>NPAAA clade</taxon>
        <taxon>indigoferoid/millettioid clade</taxon>
        <taxon>Phaseoleae</taxon>
        <taxon>Vigna</taxon>
    </lineage>
</organism>
<feature type="domain" description="AB hydrolase-1" evidence="4">
    <location>
        <begin position="206"/>
        <end position="440"/>
    </location>
</feature>
<dbReference type="Proteomes" id="UP000053144">
    <property type="component" value="Chromosome 1"/>
</dbReference>
<dbReference type="GO" id="GO:0032259">
    <property type="term" value="P:methylation"/>
    <property type="evidence" value="ECO:0007669"/>
    <property type="project" value="UniProtKB-KW"/>
</dbReference>
<keyword evidence="2" id="KW-0808">Transferase</keyword>
<dbReference type="InterPro" id="IPR000073">
    <property type="entry name" value="AB_hydrolase_1"/>
</dbReference>
<dbReference type="InterPro" id="IPR029058">
    <property type="entry name" value="AB_hydrolase_fold"/>
</dbReference>
<gene>
    <name evidence="5" type="ORF">LR48_Vigan01g129600</name>
</gene>
<dbReference type="InterPro" id="IPR004159">
    <property type="entry name" value="Put_SAM_MeTrfase"/>
</dbReference>
<dbReference type="PANTHER" id="PTHR43689">
    <property type="entry name" value="HYDROLASE"/>
    <property type="match status" value="1"/>
</dbReference>
<dbReference type="SUPFAM" id="SSF53474">
    <property type="entry name" value="alpha/beta-Hydrolases"/>
    <property type="match status" value="1"/>
</dbReference>
<evidence type="ECO:0000256" key="2">
    <source>
        <dbReference type="ARBA" id="ARBA00022679"/>
    </source>
</evidence>
<dbReference type="Gene3D" id="3.40.50.1820">
    <property type="entry name" value="alpha/beta hydrolase"/>
    <property type="match status" value="1"/>
</dbReference>
<dbReference type="STRING" id="3914.A0A0L9TMQ5"/>
<dbReference type="AlphaFoldDB" id="A0A0L9TMQ5"/>
<sequence length="461" mass="52302">MTYVSSNICKIPYTQANPLGVSLASSGCRTLLLSSAGSRHRHQLVEAVETVGRGVETWPADTVDYMLWEDPRLNNQPSREMNYYRERHCPRLEESPLCLIPLPNGYWVPVSWPESLHKFFAMLLLLPPKFPSQTRLSFPSTHKLKVVSEIDVFPSFLPKEVHRIKDPFARNLAKRIQRLPVAVRFLENPIMSSCVKPMMQNKENPIVLLHGFDSSCLEWRYTYPLLEEAGYETWAVDILGWGFCDLEKLPSCDVVSKRDHFYQFWKSHIKKAMILVGPSLGSAVVIDFAVNYPEAVEKLVLIDASVYAEGTGNLATLPRAAAYAGAYLLKSIPLRLYANFLSFTNLPFSTSLDWTNVGRLHCLLPWWEDATVDFMTSGGYNVVSQIKQIKQKTIIIWGENDRIISNKLGVRLHCELPDAIIRQIPDCGHLPHVERPDSLVKLIVEFVQSKSTTENECVSPL</sequence>
<dbReference type="EMBL" id="CM003371">
    <property type="protein sequence ID" value="KOM31741.1"/>
    <property type="molecule type" value="Genomic_DNA"/>
</dbReference>
<dbReference type="GO" id="GO:0008168">
    <property type="term" value="F:methyltransferase activity"/>
    <property type="evidence" value="ECO:0007669"/>
    <property type="project" value="UniProtKB-KW"/>
</dbReference>
<protein>
    <recommendedName>
        <fullName evidence="4">AB hydrolase-1 domain-containing protein</fullName>
    </recommendedName>
</protein>
<dbReference type="PRINTS" id="PR00111">
    <property type="entry name" value="ABHYDROLASE"/>
</dbReference>
<proteinExistence type="predicted"/>
<evidence type="ECO:0000313" key="6">
    <source>
        <dbReference type="Proteomes" id="UP000053144"/>
    </source>
</evidence>
<evidence type="ECO:0000313" key="5">
    <source>
        <dbReference type="EMBL" id="KOM31741.1"/>
    </source>
</evidence>
<evidence type="ECO:0000256" key="3">
    <source>
        <dbReference type="ARBA" id="ARBA00023180"/>
    </source>
</evidence>
<evidence type="ECO:0000259" key="4">
    <source>
        <dbReference type="Pfam" id="PF12697"/>
    </source>
</evidence>
<keyword evidence="1" id="KW-0489">Methyltransferase</keyword>
<dbReference type="PRINTS" id="PR00412">
    <property type="entry name" value="EPOXHYDRLASE"/>
</dbReference>
<dbReference type="Pfam" id="PF03141">
    <property type="entry name" value="Methyltransf_29"/>
    <property type="match status" value="1"/>
</dbReference>
<dbReference type="Pfam" id="PF12697">
    <property type="entry name" value="Abhydrolase_6"/>
    <property type="match status" value="1"/>
</dbReference>
<keyword evidence="3" id="KW-0325">Glycoprotein</keyword>
<reference evidence="6" key="1">
    <citation type="journal article" date="2015" name="Proc. Natl. Acad. Sci. U.S.A.">
        <title>Genome sequencing of adzuki bean (Vigna angularis) provides insight into high starch and low fat accumulation and domestication.</title>
        <authorList>
            <person name="Yang K."/>
            <person name="Tian Z."/>
            <person name="Chen C."/>
            <person name="Luo L."/>
            <person name="Zhao B."/>
            <person name="Wang Z."/>
            <person name="Yu L."/>
            <person name="Li Y."/>
            <person name="Sun Y."/>
            <person name="Li W."/>
            <person name="Chen Y."/>
            <person name="Li Y."/>
            <person name="Zhang Y."/>
            <person name="Ai D."/>
            <person name="Zhao J."/>
            <person name="Shang C."/>
            <person name="Ma Y."/>
            <person name="Wu B."/>
            <person name="Wang M."/>
            <person name="Gao L."/>
            <person name="Sun D."/>
            <person name="Zhang P."/>
            <person name="Guo F."/>
            <person name="Wang W."/>
            <person name="Li Y."/>
            <person name="Wang J."/>
            <person name="Varshney R.K."/>
            <person name="Wang J."/>
            <person name="Ling H.Q."/>
            <person name="Wan P."/>
        </authorList>
    </citation>
    <scope>NUCLEOTIDE SEQUENCE</scope>
    <source>
        <strain evidence="6">cv. Jingnong 6</strain>
    </source>
</reference>
<dbReference type="PANTHER" id="PTHR43689:SF8">
    <property type="entry name" value="ALPHA_BETA-HYDROLASES SUPERFAMILY PROTEIN"/>
    <property type="match status" value="1"/>
</dbReference>
<accession>A0A0L9TMQ5</accession>
<dbReference type="OMA" id="YTLGGQH"/>
<dbReference type="Gramene" id="KOM31741">
    <property type="protein sequence ID" value="KOM31741"/>
    <property type="gene ID" value="LR48_Vigan01g129600"/>
</dbReference>
<dbReference type="InterPro" id="IPR000639">
    <property type="entry name" value="Epox_hydrolase-like"/>
</dbReference>
<name>A0A0L9TMQ5_PHAAN</name>